<dbReference type="EMBL" id="RAYI01000001">
    <property type="protein sequence ID" value="RLT75053.1"/>
    <property type="molecule type" value="Genomic_DNA"/>
</dbReference>
<comment type="caution">
    <text evidence="2">The sequence shown here is derived from an EMBL/GenBank/DDBJ whole genome shotgun (WGS) entry which is preliminary data.</text>
</comment>
<dbReference type="InterPro" id="IPR025217">
    <property type="entry name" value="DUF3944"/>
</dbReference>
<dbReference type="Proteomes" id="UP000278164">
    <property type="component" value="Unassembled WGS sequence"/>
</dbReference>
<accession>A0A3L7ZXI6</accession>
<dbReference type="OrthoDB" id="9128717at2"/>
<sequence>MRYDKDLQFLAECRNEDLKTLADYLTHDAKGEIRMAEQLTDTDAYLCNYPDHMRNMWREVANELQRYGGNTIVNCCRGCGVPYREIVRDVCKKMRVDYFEHEPIEAVEERLLRKMFADAVGRMDTKELGELAAALEIPAKDLRKQCTLAAVQLLIRKGGEVFASKIALYTANMVSRMMLGHGLRFAGRNTLGKVASVFSGPVGWVLTAGWTAYDLSSPAYRVTIPCVIQIAYMRSVYNQSSWKVLTA</sequence>
<evidence type="ECO:0000313" key="2">
    <source>
        <dbReference type="EMBL" id="RLT75053.1"/>
    </source>
</evidence>
<dbReference type="RefSeq" id="WP_121734543.1">
    <property type="nucleotide sequence ID" value="NZ_QXXG01000001.1"/>
</dbReference>
<reference evidence="2 3" key="1">
    <citation type="submission" date="2018-09" db="EMBL/GenBank/DDBJ databases">
        <title>Murine metabolic-syndrome-specific gut microbial biobank.</title>
        <authorList>
            <person name="Liu C."/>
        </authorList>
    </citation>
    <scope>NUCLEOTIDE SEQUENCE [LARGE SCALE GENOMIC DNA]</scope>
    <source>
        <strain evidence="2 3">8-P5</strain>
    </source>
</reference>
<evidence type="ECO:0000313" key="3">
    <source>
        <dbReference type="Proteomes" id="UP000278164"/>
    </source>
</evidence>
<dbReference type="Pfam" id="PF13099">
    <property type="entry name" value="DUF3944"/>
    <property type="match status" value="1"/>
</dbReference>
<name>A0A3L7ZXI6_PARDI</name>
<organism evidence="2 3">
    <name type="scientific">Parabacteroides distasonis</name>
    <dbReference type="NCBI Taxonomy" id="823"/>
    <lineage>
        <taxon>Bacteria</taxon>
        <taxon>Pseudomonadati</taxon>
        <taxon>Bacteroidota</taxon>
        <taxon>Bacteroidia</taxon>
        <taxon>Bacteroidales</taxon>
        <taxon>Tannerellaceae</taxon>
        <taxon>Parabacteroides</taxon>
    </lineage>
</organism>
<feature type="domain" description="DUF3944" evidence="1">
    <location>
        <begin position="2"/>
        <end position="35"/>
    </location>
</feature>
<gene>
    <name evidence="2" type="ORF">D7V78_00570</name>
</gene>
<evidence type="ECO:0000259" key="1">
    <source>
        <dbReference type="Pfam" id="PF13099"/>
    </source>
</evidence>
<dbReference type="AlphaFoldDB" id="A0A3L7ZXI6"/>
<proteinExistence type="predicted"/>
<protein>
    <submittedName>
        <fullName evidence="2">DUF3944 domain-containing protein</fullName>
    </submittedName>
</protein>